<evidence type="ECO:0000313" key="2">
    <source>
        <dbReference type="EMBL" id="MEB6408476.1"/>
    </source>
</evidence>
<keyword evidence="3" id="KW-1185">Reference proteome</keyword>
<feature type="coiled-coil region" evidence="1">
    <location>
        <begin position="43"/>
        <end position="70"/>
    </location>
</feature>
<accession>A0ABU6DZP3</accession>
<evidence type="ECO:0000256" key="1">
    <source>
        <dbReference type="SAM" id="Coils"/>
    </source>
</evidence>
<organism evidence="2 3">
    <name type="scientific">Enterobacter vonholyi</name>
    <dbReference type="NCBI Taxonomy" id="2797505"/>
    <lineage>
        <taxon>Bacteria</taxon>
        <taxon>Pseudomonadati</taxon>
        <taxon>Pseudomonadota</taxon>
        <taxon>Gammaproteobacteria</taxon>
        <taxon>Enterobacterales</taxon>
        <taxon>Enterobacteriaceae</taxon>
        <taxon>Enterobacter</taxon>
    </lineage>
</organism>
<protein>
    <submittedName>
        <fullName evidence="2">Uncharacterized protein</fullName>
    </submittedName>
</protein>
<proteinExistence type="predicted"/>
<dbReference type="EMBL" id="JALLMC010000001">
    <property type="protein sequence ID" value="MEB6408476.1"/>
    <property type="molecule type" value="Genomic_DNA"/>
</dbReference>
<dbReference type="Proteomes" id="UP001306510">
    <property type="component" value="Unassembled WGS sequence"/>
</dbReference>
<gene>
    <name evidence="2" type="ORF">MXM28_02065</name>
</gene>
<evidence type="ECO:0000313" key="3">
    <source>
        <dbReference type="Proteomes" id="UP001306510"/>
    </source>
</evidence>
<reference evidence="2 3" key="1">
    <citation type="submission" date="2022-04" db="EMBL/GenBank/DDBJ databases">
        <title>Whole genome surviellance of AMR bacteria from Assam, India: One Health Study.</title>
        <authorList>
            <person name="Mendem S.K."/>
            <person name="Rakshit O."/>
            <person name="Murugesan D."/>
            <person name="Shome R."/>
            <person name="Raisen C."/>
            <person name="Holmes M.A."/>
            <person name="Saikia K."/>
            <person name="Shome B.R."/>
        </authorList>
    </citation>
    <scope>NUCLEOTIDE SEQUENCE [LARGE SCALE GENOMIC DNA]</scope>
    <source>
        <strain evidence="2 3">MGG-11lp</strain>
    </source>
</reference>
<keyword evidence="1" id="KW-0175">Coiled coil</keyword>
<name>A0ABU6DZP3_9ENTR</name>
<dbReference type="RefSeq" id="WP_325848075.1">
    <property type="nucleotide sequence ID" value="NZ_JALLMC010000001.1"/>
</dbReference>
<comment type="caution">
    <text evidence="2">The sequence shown here is derived from an EMBL/GenBank/DDBJ whole genome shotgun (WGS) entry which is preliminary data.</text>
</comment>
<sequence length="85" mass="9787">MSIYVFYYNESGARVFTKSSVNDEAKELLKRKGYKKHFFEVEAESAKEAIAKMKSNNDEYLNELKDYSDSLLFVGLVGGGHFFKK</sequence>